<name>A0A0K8VS54_BACLA</name>
<dbReference type="InterPro" id="IPR000618">
    <property type="entry name" value="Insect_cuticle"/>
</dbReference>
<dbReference type="PANTHER" id="PTHR10380:SF196">
    <property type="entry name" value="CUTICULAR PROTEIN 72EA"/>
    <property type="match status" value="1"/>
</dbReference>
<evidence type="ECO:0000313" key="3">
    <source>
        <dbReference type="EMBL" id="JAI41400.1"/>
    </source>
</evidence>
<dbReference type="InterPro" id="IPR050468">
    <property type="entry name" value="Cuticle_Struct_Prot"/>
</dbReference>
<evidence type="ECO:0000256" key="1">
    <source>
        <dbReference type="PROSITE-ProRule" id="PRU00497"/>
    </source>
</evidence>
<dbReference type="GO" id="GO:0062129">
    <property type="term" value="C:chitin-based extracellular matrix"/>
    <property type="evidence" value="ECO:0007669"/>
    <property type="project" value="TreeGrafter"/>
</dbReference>
<accession>A0A0K8VS54</accession>
<dbReference type="PROSITE" id="PS51155">
    <property type="entry name" value="CHIT_BIND_RR_2"/>
    <property type="match status" value="1"/>
</dbReference>
<gene>
    <name evidence="3" type="primary">CUO6_3</name>
    <name evidence="3" type="ORF">c0_g1_i1</name>
</gene>
<dbReference type="EMBL" id="GDHF01010914">
    <property type="protein sequence ID" value="JAI41400.1"/>
    <property type="molecule type" value="Transcribed_RNA"/>
</dbReference>
<organism evidence="3">
    <name type="scientific">Bactrocera latifrons</name>
    <name type="common">Malaysian fruit fly</name>
    <name type="synonym">Chaetodacus latifrons</name>
    <dbReference type="NCBI Taxonomy" id="174628"/>
    <lineage>
        <taxon>Eukaryota</taxon>
        <taxon>Metazoa</taxon>
        <taxon>Ecdysozoa</taxon>
        <taxon>Arthropoda</taxon>
        <taxon>Hexapoda</taxon>
        <taxon>Insecta</taxon>
        <taxon>Pterygota</taxon>
        <taxon>Neoptera</taxon>
        <taxon>Endopterygota</taxon>
        <taxon>Diptera</taxon>
        <taxon>Brachycera</taxon>
        <taxon>Muscomorpha</taxon>
        <taxon>Tephritoidea</taxon>
        <taxon>Tephritidae</taxon>
        <taxon>Bactrocera</taxon>
        <taxon>Bactrocera</taxon>
    </lineage>
</organism>
<evidence type="ECO:0000256" key="2">
    <source>
        <dbReference type="SAM" id="SignalP"/>
    </source>
</evidence>
<dbReference type="Pfam" id="PF00379">
    <property type="entry name" value="Chitin_bind_4"/>
    <property type="match status" value="1"/>
</dbReference>
<dbReference type="GO" id="GO:0008010">
    <property type="term" value="F:structural constituent of chitin-based larval cuticle"/>
    <property type="evidence" value="ECO:0007669"/>
    <property type="project" value="TreeGrafter"/>
</dbReference>
<proteinExistence type="predicted"/>
<dbReference type="OrthoDB" id="6515429at2759"/>
<reference evidence="3" key="1">
    <citation type="submission" date="2015-06" db="EMBL/GenBank/DDBJ databases">
        <authorList>
            <person name="Hoefler B.C."/>
            <person name="Straight P.D."/>
        </authorList>
    </citation>
    <scope>NUCLEOTIDE SEQUENCE</scope>
</reference>
<protein>
    <submittedName>
        <fullName evidence="3">Cuticle protein 6</fullName>
    </submittedName>
</protein>
<feature type="chain" id="PRO_5005522379" evidence="2">
    <location>
        <begin position="23"/>
        <end position="256"/>
    </location>
</feature>
<keyword evidence="2" id="KW-0732">Signal</keyword>
<feature type="signal peptide" evidence="2">
    <location>
        <begin position="1"/>
        <end position="22"/>
    </location>
</feature>
<dbReference type="PANTHER" id="PTHR10380">
    <property type="entry name" value="CUTICLE PROTEIN"/>
    <property type="match status" value="1"/>
</dbReference>
<dbReference type="AlphaFoldDB" id="A0A0K8VS54"/>
<keyword evidence="1" id="KW-0193">Cuticle</keyword>
<sequence>MKYSYVVFISTFVLAAFSYVRANDNAVAYVATPLLRTYPYVYSAHSSSLVTPTQQQYHTQDGLGQYAYGYAEPHSTKQEVRSLDGITRGSYSYRDAAGKLQTVDYTADDNGFRVAATNLPIAVADDQSLQQPFRGRATSGGVAITAGVGAASDVHLAGHKEALLRLAAGGILSGESFSTGSDTRSVQLSQPVDDTITVAAAKTPQLSSHNPEKQLQEINQQGRIFTPTIFPGRAAIRTTVIPSVYNYGYPWRYFYY</sequence>